<dbReference type="Proteomes" id="UP000054498">
    <property type="component" value="Unassembled WGS sequence"/>
</dbReference>
<evidence type="ECO:0000313" key="4">
    <source>
        <dbReference type="Proteomes" id="UP000054498"/>
    </source>
</evidence>
<accession>A0A0D2MRB9</accession>
<dbReference type="GeneID" id="25728045"/>
<sequence>MLPFGGANPSPSAAPAAAAAPPAPPALSDSEQQQLLAALRQPLFLQTPLQGLLEHLVQRLGASAAASSDLQRRVASLERTHVSEAELLERVRELELRLEAPAAAATPFAVAQLAARVGQLEKLAARLEEDGKVVKFQATEVLERRLAGVEGRLAGVSNLAGRMMALDQVAEELGVEVPNTQCGSQDCAANLAAPGIRGSFKVVVTGGTASSPSDGFAATDGAQVALQRAAASFQQRPGTAASPAAAAGATGSWPDAAAALHGGSNWLGSGLDPSAAAAAMGNLFSGGVGASSRRAGGAGAVPSKTRQELDELRRQLDTARAEGAAVQALVQQLQHQVSSLSQALAESEDRQSTQAAALQDASQSLAESLAMQMSAVRREVNRPPEVSLAEFSKLQSSLGRAADDARAATQGVHAVQESEAELQRTLAELQLRVARALGVRECDKVLNDAVEELRGQLRELGARVDASQAAALAGEGVATQSQLQELLALMRGKASKEDIRGALARSVELALDAYRRAAGEVAGTGATRFRRVLLDS</sequence>
<dbReference type="RefSeq" id="XP_013896140.1">
    <property type="nucleotide sequence ID" value="XM_014040686.1"/>
</dbReference>
<feature type="region of interest" description="Disordered" evidence="2">
    <location>
        <begin position="1"/>
        <end position="31"/>
    </location>
</feature>
<proteinExistence type="predicted"/>
<dbReference type="OrthoDB" id="533898at2759"/>
<dbReference type="AlphaFoldDB" id="A0A0D2MRB9"/>
<evidence type="ECO:0000256" key="1">
    <source>
        <dbReference type="SAM" id="Coils"/>
    </source>
</evidence>
<organism evidence="3 4">
    <name type="scientific">Monoraphidium neglectum</name>
    <dbReference type="NCBI Taxonomy" id="145388"/>
    <lineage>
        <taxon>Eukaryota</taxon>
        <taxon>Viridiplantae</taxon>
        <taxon>Chlorophyta</taxon>
        <taxon>core chlorophytes</taxon>
        <taxon>Chlorophyceae</taxon>
        <taxon>CS clade</taxon>
        <taxon>Sphaeropleales</taxon>
        <taxon>Selenastraceae</taxon>
        <taxon>Monoraphidium</taxon>
    </lineage>
</organism>
<gene>
    <name evidence="3" type="ORF">MNEG_10842</name>
</gene>
<dbReference type="KEGG" id="mng:MNEG_10842"/>
<feature type="coiled-coil region" evidence="1">
    <location>
        <begin position="309"/>
        <end position="350"/>
    </location>
</feature>
<evidence type="ECO:0000313" key="3">
    <source>
        <dbReference type="EMBL" id="KIY97120.1"/>
    </source>
</evidence>
<name>A0A0D2MRB9_9CHLO</name>
<keyword evidence="1" id="KW-0175">Coiled coil</keyword>
<feature type="compositionally biased region" description="Low complexity" evidence="2">
    <location>
        <begin position="9"/>
        <end position="20"/>
    </location>
</feature>
<dbReference type="EMBL" id="KK102700">
    <property type="protein sequence ID" value="KIY97120.1"/>
    <property type="molecule type" value="Genomic_DNA"/>
</dbReference>
<protein>
    <submittedName>
        <fullName evidence="3">Uncharacterized protein</fullName>
    </submittedName>
</protein>
<feature type="coiled-coil region" evidence="1">
    <location>
        <begin position="412"/>
        <end position="470"/>
    </location>
</feature>
<reference evidence="3 4" key="1">
    <citation type="journal article" date="2013" name="BMC Genomics">
        <title>Reconstruction of the lipid metabolism for the microalga Monoraphidium neglectum from its genome sequence reveals characteristics suitable for biofuel production.</title>
        <authorList>
            <person name="Bogen C."/>
            <person name="Al-Dilaimi A."/>
            <person name="Albersmeier A."/>
            <person name="Wichmann J."/>
            <person name="Grundmann M."/>
            <person name="Rupp O."/>
            <person name="Lauersen K.J."/>
            <person name="Blifernez-Klassen O."/>
            <person name="Kalinowski J."/>
            <person name="Goesmann A."/>
            <person name="Mussgnug J.H."/>
            <person name="Kruse O."/>
        </authorList>
    </citation>
    <scope>NUCLEOTIDE SEQUENCE [LARGE SCALE GENOMIC DNA]</scope>
    <source>
        <strain evidence="3 4">SAG 48.87</strain>
    </source>
</reference>
<evidence type="ECO:0000256" key="2">
    <source>
        <dbReference type="SAM" id="MobiDB-lite"/>
    </source>
</evidence>
<keyword evidence="4" id="KW-1185">Reference proteome</keyword>